<evidence type="ECO:0000256" key="3">
    <source>
        <dbReference type="ARBA" id="ARBA00022656"/>
    </source>
</evidence>
<dbReference type="AlphaFoldDB" id="M5AY76"/>
<dbReference type="GO" id="GO:0090729">
    <property type="term" value="F:toxin activity"/>
    <property type="evidence" value="ECO:0007669"/>
    <property type="project" value="UniProtKB-KW"/>
</dbReference>
<keyword evidence="3" id="KW-0800">Toxin</keyword>
<feature type="signal peptide" evidence="5">
    <location>
        <begin position="1"/>
        <end position="24"/>
    </location>
</feature>
<dbReference type="GO" id="GO:0005576">
    <property type="term" value="C:extracellular region"/>
    <property type="evidence" value="ECO:0007669"/>
    <property type="project" value="UniProtKB-SubCell"/>
</dbReference>
<keyword evidence="4" id="KW-1015">Disulfide bond</keyword>
<keyword evidence="2" id="KW-0964">Secreted</keyword>
<feature type="chain" id="PRO_5004063011" evidence="5">
    <location>
        <begin position="25"/>
        <end position="86"/>
    </location>
</feature>
<evidence type="ECO:0000313" key="6">
    <source>
        <dbReference type="EMBL" id="BAN13505.1"/>
    </source>
</evidence>
<evidence type="ECO:0000256" key="1">
    <source>
        <dbReference type="ARBA" id="ARBA00004613"/>
    </source>
</evidence>
<evidence type="ECO:0000256" key="4">
    <source>
        <dbReference type="ARBA" id="ARBA00023157"/>
    </source>
</evidence>
<name>M5AY76_GRARO</name>
<dbReference type="ArachnoServer" id="AS001796">
    <property type="toxin name" value="U3-theraphotoxin-Gr1f"/>
</dbReference>
<evidence type="ECO:0000256" key="2">
    <source>
        <dbReference type="ARBA" id="ARBA00022525"/>
    </source>
</evidence>
<dbReference type="SUPFAM" id="SSF57059">
    <property type="entry name" value="omega toxin-like"/>
    <property type="match status" value="1"/>
</dbReference>
<protein>
    <submittedName>
        <fullName evidence="6">GTx1-9</fullName>
    </submittedName>
</protein>
<reference evidence="6" key="1">
    <citation type="submission" date="2005-01" db="EMBL/GenBank/DDBJ databases">
        <title>Grammostola spatulata venom gland cDNA.</title>
        <authorList>
            <person name="Kimura T."/>
            <person name="Kubo T."/>
        </authorList>
    </citation>
    <scope>NUCLEOTIDE SEQUENCE</scope>
    <source>
        <tissue evidence="6">Venom gland</tissue>
    </source>
</reference>
<dbReference type="EMBL" id="AB201009">
    <property type="protein sequence ID" value="BAN13505.1"/>
    <property type="molecule type" value="mRNA"/>
</dbReference>
<keyword evidence="5" id="KW-0732">Signal</keyword>
<accession>M5AY76</accession>
<sequence length="86" mass="9665">MKAQIFVVVLGLAALSVLCYDSEADESALHEEIFQQLAELDEGPKPQERECKWFLGCCSRNSDCCKHLTCNPKSPHICVWDGTFCK</sequence>
<organism evidence="6">
    <name type="scientific">Grammostola rosea</name>
    <name type="common">Chilean rose tarantula</name>
    <name type="synonym">Grammostola spatulata</name>
    <dbReference type="NCBI Taxonomy" id="432528"/>
    <lineage>
        <taxon>Eukaryota</taxon>
        <taxon>Metazoa</taxon>
        <taxon>Ecdysozoa</taxon>
        <taxon>Arthropoda</taxon>
        <taxon>Chelicerata</taxon>
        <taxon>Arachnida</taxon>
        <taxon>Araneae</taxon>
        <taxon>Mygalomorphae</taxon>
        <taxon>Avicularoidea</taxon>
        <taxon>Theraphosidae</taxon>
        <taxon>Grammostola</taxon>
    </lineage>
</organism>
<dbReference type="Pfam" id="PF07740">
    <property type="entry name" value="Toxin_12"/>
    <property type="match status" value="1"/>
</dbReference>
<evidence type="ECO:0000256" key="5">
    <source>
        <dbReference type="SAM" id="SignalP"/>
    </source>
</evidence>
<comment type="subcellular location">
    <subcellularLocation>
        <location evidence="1">Secreted</location>
    </subcellularLocation>
</comment>
<dbReference type="GO" id="GO:0008200">
    <property type="term" value="F:ion channel inhibitor activity"/>
    <property type="evidence" value="ECO:0007669"/>
    <property type="project" value="InterPro"/>
</dbReference>
<proteinExistence type="evidence at transcript level"/>
<dbReference type="InterPro" id="IPR011696">
    <property type="entry name" value="Huwentoxin-1"/>
</dbReference>